<comment type="cofactor">
    <cofactor evidence="1 8">
        <name>FAD</name>
        <dbReference type="ChEBI" id="CHEBI:57692"/>
    </cofactor>
</comment>
<name>A0A6J2YN14_SITOR</name>
<evidence type="ECO:0000256" key="1">
    <source>
        <dbReference type="ARBA" id="ARBA00001974"/>
    </source>
</evidence>
<dbReference type="InterPro" id="IPR050346">
    <property type="entry name" value="FMO-like"/>
</dbReference>
<evidence type="ECO:0000256" key="6">
    <source>
        <dbReference type="ARBA" id="ARBA00023002"/>
    </source>
</evidence>
<keyword evidence="6 8" id="KW-0560">Oxidoreductase</keyword>
<reference evidence="10 11" key="1">
    <citation type="submission" date="2025-04" db="UniProtKB">
        <authorList>
            <consortium name="RefSeq"/>
        </authorList>
    </citation>
    <scope>IDENTIFICATION</scope>
    <source>
        <tissue evidence="10 11">Gonads</tissue>
    </source>
</reference>
<gene>
    <name evidence="10 11" type="primary">LOC115889033</name>
</gene>
<organism evidence="9 10">
    <name type="scientific">Sitophilus oryzae</name>
    <name type="common">Rice weevil</name>
    <name type="synonym">Curculio oryzae</name>
    <dbReference type="NCBI Taxonomy" id="7048"/>
    <lineage>
        <taxon>Eukaryota</taxon>
        <taxon>Metazoa</taxon>
        <taxon>Ecdysozoa</taxon>
        <taxon>Arthropoda</taxon>
        <taxon>Hexapoda</taxon>
        <taxon>Insecta</taxon>
        <taxon>Pterygota</taxon>
        <taxon>Neoptera</taxon>
        <taxon>Endopterygota</taxon>
        <taxon>Coleoptera</taxon>
        <taxon>Polyphaga</taxon>
        <taxon>Cucujiformia</taxon>
        <taxon>Curculionidae</taxon>
        <taxon>Dryophthorinae</taxon>
        <taxon>Sitophilus</taxon>
    </lineage>
</organism>
<keyword evidence="9" id="KW-1185">Reference proteome</keyword>
<evidence type="ECO:0000256" key="7">
    <source>
        <dbReference type="ARBA" id="ARBA00023033"/>
    </source>
</evidence>
<dbReference type="GO" id="GO:0050661">
    <property type="term" value="F:NADP binding"/>
    <property type="evidence" value="ECO:0007669"/>
    <property type="project" value="InterPro"/>
</dbReference>
<dbReference type="GO" id="GO:0004499">
    <property type="term" value="F:N,N-dimethylaniline monooxygenase activity"/>
    <property type="evidence" value="ECO:0007669"/>
    <property type="project" value="InterPro"/>
</dbReference>
<evidence type="ECO:0000313" key="11">
    <source>
        <dbReference type="RefSeq" id="XP_030764803.1"/>
    </source>
</evidence>
<dbReference type="SUPFAM" id="SSF51905">
    <property type="entry name" value="FAD/NAD(P)-binding domain"/>
    <property type="match status" value="2"/>
</dbReference>
<accession>A0A6J2YN14</accession>
<dbReference type="AlphaFoldDB" id="A0A6J2YN14"/>
<sequence>MKIAIIGAGAAGLAALKYGLEQGHACTAFEQAENIGGTWNYTERTNIDEYGLPVHSSMYQGLRTNLPKELMEYENFPYDENGKSFITQPEVLEYMKKFAIHYNLYPHIKFLRHIIEIDPLPDEKWKIKEKELKSQEITEHIFDAVMICVGNYSTPRNSNIPGASEFTGRAIHSHNYRNSEPYKGKRVLVIGAGPSGVDIARIADKVAEKVYISYGSTIFCKAEACVVHKPLVEKLTANTAIFEDGSEEVIDDIIYCTGYVYSYPFLTPKCGIEIDNNWVKYLYKHIVNIQNPTMGFIGITFKVCPFPTVDIQIRFFLEFIKNTNRYSQEEMMKDILKDVGRRKEQAMPKHHIHKIGMKFHRQYFNDLADTVHIKRVRPVIHNLYEHLADSRDINKRYKIVNDDEFLEYY</sequence>
<dbReference type="InterPro" id="IPR020946">
    <property type="entry name" value="Flavin_mOase-like"/>
</dbReference>
<keyword evidence="7 8" id="KW-0503">Monooxygenase</keyword>
<dbReference type="KEGG" id="soy:115889033"/>
<dbReference type="Pfam" id="PF00743">
    <property type="entry name" value="FMO-like"/>
    <property type="match status" value="2"/>
</dbReference>
<dbReference type="OrthoDB" id="66881at2759"/>
<dbReference type="RefSeq" id="XP_030764803.1">
    <property type="nucleotide sequence ID" value="XM_030908943.1"/>
</dbReference>
<evidence type="ECO:0000313" key="10">
    <source>
        <dbReference type="RefSeq" id="XP_030764802.1"/>
    </source>
</evidence>
<evidence type="ECO:0000256" key="8">
    <source>
        <dbReference type="RuleBase" id="RU361177"/>
    </source>
</evidence>
<evidence type="ECO:0000313" key="9">
    <source>
        <dbReference type="Proteomes" id="UP000504635"/>
    </source>
</evidence>
<comment type="similarity">
    <text evidence="2 8">Belongs to the FMO family.</text>
</comment>
<dbReference type="Gene3D" id="3.50.50.60">
    <property type="entry name" value="FAD/NAD(P)-binding domain"/>
    <property type="match status" value="2"/>
</dbReference>
<dbReference type="GO" id="GO:0050660">
    <property type="term" value="F:flavin adenine dinucleotide binding"/>
    <property type="evidence" value="ECO:0007669"/>
    <property type="project" value="InterPro"/>
</dbReference>
<evidence type="ECO:0000256" key="5">
    <source>
        <dbReference type="ARBA" id="ARBA00022857"/>
    </source>
</evidence>
<dbReference type="GeneID" id="115889033"/>
<dbReference type="InterPro" id="IPR000960">
    <property type="entry name" value="Flavin_mOase"/>
</dbReference>
<dbReference type="PRINTS" id="PR00370">
    <property type="entry name" value="FMOXYGENASE"/>
</dbReference>
<proteinExistence type="inferred from homology"/>
<evidence type="ECO:0000256" key="3">
    <source>
        <dbReference type="ARBA" id="ARBA00022630"/>
    </source>
</evidence>
<evidence type="ECO:0000256" key="2">
    <source>
        <dbReference type="ARBA" id="ARBA00009183"/>
    </source>
</evidence>
<keyword evidence="4 8" id="KW-0274">FAD</keyword>
<dbReference type="Proteomes" id="UP000504635">
    <property type="component" value="Unplaced"/>
</dbReference>
<protein>
    <recommendedName>
        <fullName evidence="8">Flavin-containing monooxygenase</fullName>
        <ecNumber evidence="8">1.-.-.-</ecNumber>
    </recommendedName>
</protein>
<keyword evidence="3 8" id="KW-0285">Flavoprotein</keyword>
<evidence type="ECO:0000256" key="4">
    <source>
        <dbReference type="ARBA" id="ARBA00022827"/>
    </source>
</evidence>
<dbReference type="FunFam" id="3.50.50.60:FF:000138">
    <property type="entry name" value="Flavin-containing monooxygenase"/>
    <property type="match status" value="1"/>
</dbReference>
<keyword evidence="5" id="KW-0521">NADP</keyword>
<dbReference type="RefSeq" id="XP_030764802.1">
    <property type="nucleotide sequence ID" value="XM_030908942.1"/>
</dbReference>
<dbReference type="EC" id="1.-.-.-" evidence="8"/>
<dbReference type="PIRSF" id="PIRSF000332">
    <property type="entry name" value="FMO"/>
    <property type="match status" value="1"/>
</dbReference>
<dbReference type="InterPro" id="IPR036188">
    <property type="entry name" value="FAD/NAD-bd_sf"/>
</dbReference>
<dbReference type="PANTHER" id="PTHR23023">
    <property type="entry name" value="DIMETHYLANILINE MONOOXYGENASE"/>
    <property type="match status" value="1"/>
</dbReference>